<reference evidence="5" key="1">
    <citation type="journal article" date="2019" name="Int. J. Syst. Evol. Microbiol.">
        <title>The Global Catalogue of Microorganisms (GCM) 10K type strain sequencing project: providing services to taxonomists for standard genome sequencing and annotation.</title>
        <authorList>
            <consortium name="The Broad Institute Genomics Platform"/>
            <consortium name="The Broad Institute Genome Sequencing Center for Infectious Disease"/>
            <person name="Wu L."/>
            <person name="Ma J."/>
        </authorList>
    </citation>
    <scope>NUCLEOTIDE SEQUENCE [LARGE SCALE GENOMIC DNA]</scope>
    <source>
        <strain evidence="5">JCM 15900</strain>
    </source>
</reference>
<proteinExistence type="inferred from homology"/>
<dbReference type="InterPro" id="IPR042070">
    <property type="entry name" value="PucR_C-HTH_sf"/>
</dbReference>
<dbReference type="Pfam" id="PF17853">
    <property type="entry name" value="GGDEF_2"/>
    <property type="match status" value="1"/>
</dbReference>
<feature type="domain" description="PucR C-terminal helix-turn-helix" evidence="2">
    <location>
        <begin position="330"/>
        <end position="385"/>
    </location>
</feature>
<evidence type="ECO:0000259" key="2">
    <source>
        <dbReference type="Pfam" id="PF13556"/>
    </source>
</evidence>
<evidence type="ECO:0000256" key="1">
    <source>
        <dbReference type="ARBA" id="ARBA00006754"/>
    </source>
</evidence>
<evidence type="ECO:0000313" key="4">
    <source>
        <dbReference type="EMBL" id="GAA2104661.1"/>
    </source>
</evidence>
<comment type="caution">
    <text evidence="4">The sequence shown here is derived from an EMBL/GenBank/DDBJ whole genome shotgun (WGS) entry which is preliminary data.</text>
</comment>
<gene>
    <name evidence="4" type="ORF">GCM10009823_29490</name>
</gene>
<dbReference type="InterPro" id="IPR025736">
    <property type="entry name" value="PucR_C-HTH_dom"/>
</dbReference>
<dbReference type="Proteomes" id="UP001500984">
    <property type="component" value="Unassembled WGS sequence"/>
</dbReference>
<name>A0ABP5IQF3_9MICO</name>
<sequence>MDVIERLAHRIRRSVAVDDEDLNYIGHSSHQFGDEDMIRLRTLVERQTPGPVREYVFSHGLRTWTEPYLLPAMHRFGFENDRLIYPLRAGTELLGLMWIIHDDAFSESDYAACREAEEELVELMLDRAVRRVETDEEIGEALRSLLSEESTCRTAALDTLRARGLFGTGRHAVAVVIGSAPGAQAAATDPDVLSTLRRAWSQSTSARDCQSLTLVGDHVFALLDTVEADGGAARIVTDSLLRRLEALRPDAATGTRIGIGGPVVPEDARVSYDQARAALTFTEAQTDRRIFWDDHPLWGLLHCAVPAQIPSAGLPALLRSTVDAQPAESLATVRSFLDAGGNAAATALEMHLHRTTVYYRLRQFEEATGTDLSSGHDRLMLHLWLVLRDRVR</sequence>
<dbReference type="InterPro" id="IPR051448">
    <property type="entry name" value="CdaR-like_regulators"/>
</dbReference>
<evidence type="ECO:0008006" key="6">
    <source>
        <dbReference type="Google" id="ProtNLM"/>
    </source>
</evidence>
<protein>
    <recommendedName>
        <fullName evidence="6">PucR C-terminal helix-turn-helix domain-containing protein</fullName>
    </recommendedName>
</protein>
<evidence type="ECO:0000313" key="5">
    <source>
        <dbReference type="Proteomes" id="UP001500984"/>
    </source>
</evidence>
<dbReference type="EMBL" id="BAAAPZ010000017">
    <property type="protein sequence ID" value="GAA2104661.1"/>
    <property type="molecule type" value="Genomic_DNA"/>
</dbReference>
<comment type="similarity">
    <text evidence="1">Belongs to the CdaR family.</text>
</comment>
<dbReference type="PANTHER" id="PTHR33744">
    <property type="entry name" value="CARBOHYDRATE DIACID REGULATOR"/>
    <property type="match status" value="1"/>
</dbReference>
<organism evidence="4 5">
    <name type="scientific">Brevibacterium salitolerans</name>
    <dbReference type="NCBI Taxonomy" id="1403566"/>
    <lineage>
        <taxon>Bacteria</taxon>
        <taxon>Bacillati</taxon>
        <taxon>Actinomycetota</taxon>
        <taxon>Actinomycetes</taxon>
        <taxon>Micrococcales</taxon>
        <taxon>Brevibacteriaceae</taxon>
        <taxon>Brevibacterium</taxon>
    </lineage>
</organism>
<evidence type="ECO:0000259" key="3">
    <source>
        <dbReference type="Pfam" id="PF17853"/>
    </source>
</evidence>
<dbReference type="Gene3D" id="1.10.10.2840">
    <property type="entry name" value="PucR C-terminal helix-turn-helix domain"/>
    <property type="match status" value="1"/>
</dbReference>
<dbReference type="Pfam" id="PF13556">
    <property type="entry name" value="HTH_30"/>
    <property type="match status" value="1"/>
</dbReference>
<dbReference type="PANTHER" id="PTHR33744:SF17">
    <property type="entry name" value="CONSERVED PROTEIN"/>
    <property type="match status" value="1"/>
</dbReference>
<feature type="domain" description="CdaR GGDEF-like" evidence="3">
    <location>
        <begin position="158"/>
        <end position="280"/>
    </location>
</feature>
<dbReference type="InterPro" id="IPR041522">
    <property type="entry name" value="CdaR_GGDEF"/>
</dbReference>
<accession>A0ABP5IQF3</accession>
<keyword evidence="5" id="KW-1185">Reference proteome</keyword>